<dbReference type="GO" id="GO:0030976">
    <property type="term" value="F:thiamine pyrophosphate binding"/>
    <property type="evidence" value="ECO:0007669"/>
    <property type="project" value="UniProtKB-UniRule"/>
</dbReference>
<feature type="binding site" evidence="10">
    <location>
        <position position="73"/>
    </location>
    <ligand>
        <name>thiamine diphosphate</name>
        <dbReference type="ChEBI" id="CHEBI:58937"/>
    </ligand>
</feature>
<evidence type="ECO:0000256" key="4">
    <source>
        <dbReference type="ARBA" id="ARBA00022679"/>
    </source>
</evidence>
<keyword evidence="5 10" id="KW-0479">Metal-binding</keyword>
<dbReference type="GO" id="GO:0019288">
    <property type="term" value="P:isopentenyl diphosphate biosynthetic process, methylerythritol 4-phosphate pathway"/>
    <property type="evidence" value="ECO:0007669"/>
    <property type="project" value="TreeGrafter"/>
</dbReference>
<dbReference type="SUPFAM" id="SSF52922">
    <property type="entry name" value="TK C-terminal domain-like"/>
    <property type="match status" value="1"/>
</dbReference>
<dbReference type="InterPro" id="IPR009014">
    <property type="entry name" value="Transketo_C/PFOR_II"/>
</dbReference>
<dbReference type="InterPro" id="IPR005475">
    <property type="entry name" value="Transketolase-like_Pyr-bd"/>
</dbReference>
<organism evidence="12 13">
    <name type="scientific">Brevibacterium luteolum</name>
    <dbReference type="NCBI Taxonomy" id="199591"/>
    <lineage>
        <taxon>Bacteria</taxon>
        <taxon>Bacillati</taxon>
        <taxon>Actinomycetota</taxon>
        <taxon>Actinomycetes</taxon>
        <taxon>Micrococcales</taxon>
        <taxon>Brevibacteriaceae</taxon>
        <taxon>Brevibacterium</taxon>
    </lineage>
</organism>
<dbReference type="NCBIfam" id="NF003933">
    <property type="entry name" value="PRK05444.2-2"/>
    <property type="match status" value="1"/>
</dbReference>
<dbReference type="PROSITE" id="PS00801">
    <property type="entry name" value="TRANSKETOLASE_1"/>
    <property type="match status" value="1"/>
</dbReference>
<dbReference type="InterPro" id="IPR005477">
    <property type="entry name" value="Dxylulose-5-P_synthase"/>
</dbReference>
<proteinExistence type="inferred from homology"/>
<dbReference type="GO" id="GO:0008661">
    <property type="term" value="F:1-deoxy-D-xylulose-5-phosphate synthase activity"/>
    <property type="evidence" value="ECO:0007669"/>
    <property type="project" value="UniProtKB-UniRule"/>
</dbReference>
<feature type="binding site" evidence="10">
    <location>
        <position position="179"/>
    </location>
    <ligand>
        <name>thiamine diphosphate</name>
        <dbReference type="ChEBI" id="CHEBI:58937"/>
    </ligand>
</feature>
<dbReference type="UniPathway" id="UPA00064">
    <property type="reaction ID" value="UER00091"/>
</dbReference>
<evidence type="ECO:0000256" key="10">
    <source>
        <dbReference type="HAMAP-Rule" id="MF_00315"/>
    </source>
</evidence>
<dbReference type="SUPFAM" id="SSF52518">
    <property type="entry name" value="Thiamin diphosphate-binding fold (THDP-binding)"/>
    <property type="match status" value="2"/>
</dbReference>
<comment type="caution">
    <text evidence="12">The sequence shown here is derived from an EMBL/GenBank/DDBJ whole genome shotgun (WGS) entry which is preliminary data.</text>
</comment>
<evidence type="ECO:0000256" key="7">
    <source>
        <dbReference type="ARBA" id="ARBA00022977"/>
    </source>
</evidence>
<dbReference type="GO" id="GO:0000287">
    <property type="term" value="F:magnesium ion binding"/>
    <property type="evidence" value="ECO:0007669"/>
    <property type="project" value="UniProtKB-UniRule"/>
</dbReference>
<evidence type="ECO:0000256" key="8">
    <source>
        <dbReference type="ARBA" id="ARBA00023052"/>
    </source>
</evidence>
<evidence type="ECO:0000256" key="6">
    <source>
        <dbReference type="ARBA" id="ARBA00022842"/>
    </source>
</evidence>
<evidence type="ECO:0000256" key="1">
    <source>
        <dbReference type="ARBA" id="ARBA00004980"/>
    </source>
</evidence>
<keyword evidence="6 10" id="KW-0460">Magnesium</keyword>
<evidence type="ECO:0000256" key="5">
    <source>
        <dbReference type="ARBA" id="ARBA00022723"/>
    </source>
</evidence>
<dbReference type="SMART" id="SM00861">
    <property type="entry name" value="Transket_pyr"/>
    <property type="match status" value="1"/>
</dbReference>
<dbReference type="CDD" id="cd02007">
    <property type="entry name" value="TPP_DXS"/>
    <property type="match status" value="1"/>
</dbReference>
<feature type="binding site" evidence="10">
    <location>
        <begin position="147"/>
        <end position="148"/>
    </location>
    <ligand>
        <name>thiamine diphosphate</name>
        <dbReference type="ChEBI" id="CHEBI:58937"/>
    </ligand>
</feature>
<dbReference type="CDD" id="cd07033">
    <property type="entry name" value="TPP_PYR_DXS_TK_like"/>
    <property type="match status" value="1"/>
</dbReference>
<comment type="cofactor">
    <cofactor evidence="10">
        <name>Mg(2+)</name>
        <dbReference type="ChEBI" id="CHEBI:18420"/>
    </cofactor>
    <text evidence="10">Binds 1 Mg(2+) ion per subunit.</text>
</comment>
<feature type="domain" description="Transketolase-like pyrimidine-binding" evidence="11">
    <location>
        <begin position="323"/>
        <end position="487"/>
    </location>
</feature>
<feature type="binding site" evidence="10">
    <location>
        <position position="374"/>
    </location>
    <ligand>
        <name>thiamine diphosphate</name>
        <dbReference type="ChEBI" id="CHEBI:58937"/>
    </ligand>
</feature>
<dbReference type="PROSITE" id="PS00802">
    <property type="entry name" value="TRANSKETOLASE_2"/>
    <property type="match status" value="1"/>
</dbReference>
<keyword evidence="13" id="KW-1185">Reference proteome</keyword>
<dbReference type="GO" id="GO:0016114">
    <property type="term" value="P:terpenoid biosynthetic process"/>
    <property type="evidence" value="ECO:0007669"/>
    <property type="project" value="UniProtKB-UniRule"/>
</dbReference>
<dbReference type="GO" id="GO:0009228">
    <property type="term" value="P:thiamine biosynthetic process"/>
    <property type="evidence" value="ECO:0007669"/>
    <property type="project" value="UniProtKB-UniRule"/>
</dbReference>
<keyword evidence="4 10" id="KW-0808">Transferase</keyword>
<dbReference type="InterPro" id="IPR020826">
    <property type="entry name" value="Transketolase_BS"/>
</dbReference>
<accession>A0A2N6PL95</accession>
<evidence type="ECO:0000313" key="12">
    <source>
        <dbReference type="EMBL" id="PMB99438.1"/>
    </source>
</evidence>
<evidence type="ECO:0000256" key="3">
    <source>
        <dbReference type="ARBA" id="ARBA00011738"/>
    </source>
</evidence>
<dbReference type="InterPro" id="IPR049557">
    <property type="entry name" value="Transketolase_CS"/>
</dbReference>
<dbReference type="PANTHER" id="PTHR43322:SF5">
    <property type="entry name" value="1-DEOXY-D-XYLULOSE-5-PHOSPHATE SYNTHASE, CHLOROPLASTIC"/>
    <property type="match status" value="1"/>
</dbReference>
<dbReference type="RefSeq" id="WP_102160484.1">
    <property type="nucleotide sequence ID" value="NZ_PNFZ01000001.1"/>
</dbReference>
<keyword evidence="9 10" id="KW-0414">Isoprene biosynthesis</keyword>
<comment type="subunit">
    <text evidence="3 10">Homodimer.</text>
</comment>
<feature type="binding site" evidence="10">
    <location>
        <position position="293"/>
    </location>
    <ligand>
        <name>thiamine diphosphate</name>
        <dbReference type="ChEBI" id="CHEBI:58937"/>
    </ligand>
</feature>
<dbReference type="Pfam" id="PF02780">
    <property type="entry name" value="Transketolase_C"/>
    <property type="match status" value="1"/>
</dbReference>
<dbReference type="Gene3D" id="3.40.50.970">
    <property type="match status" value="2"/>
</dbReference>
<dbReference type="InterPro" id="IPR029061">
    <property type="entry name" value="THDP-binding"/>
</dbReference>
<dbReference type="InterPro" id="IPR033248">
    <property type="entry name" value="Transketolase_C"/>
</dbReference>
<dbReference type="Pfam" id="PF02779">
    <property type="entry name" value="Transket_pyr"/>
    <property type="match status" value="1"/>
</dbReference>
<dbReference type="OrthoDB" id="9803371at2"/>
<evidence type="ECO:0000256" key="2">
    <source>
        <dbReference type="ARBA" id="ARBA00011081"/>
    </source>
</evidence>
<comment type="cofactor">
    <cofactor evidence="10">
        <name>thiamine diphosphate</name>
        <dbReference type="ChEBI" id="CHEBI:58937"/>
    </cofactor>
    <text evidence="10">Binds 1 thiamine pyrophosphate per subunit.</text>
</comment>
<comment type="pathway">
    <text evidence="1 10">Metabolic intermediate biosynthesis; 1-deoxy-D-xylulose 5-phosphate biosynthesis; 1-deoxy-D-xylulose 5-phosphate from D-glyceraldehyde 3-phosphate and pyruvate: step 1/1.</text>
</comment>
<dbReference type="FunFam" id="3.40.50.970:FF:000005">
    <property type="entry name" value="1-deoxy-D-xylulose-5-phosphate synthase"/>
    <property type="match status" value="1"/>
</dbReference>
<dbReference type="EMBL" id="PNFZ01000001">
    <property type="protein sequence ID" value="PMB99438.1"/>
    <property type="molecule type" value="Genomic_DNA"/>
</dbReference>
<dbReference type="Gene3D" id="3.40.50.920">
    <property type="match status" value="1"/>
</dbReference>
<feature type="binding site" evidence="10">
    <location>
        <position position="179"/>
    </location>
    <ligand>
        <name>Mg(2+)</name>
        <dbReference type="ChEBI" id="CHEBI:18420"/>
    </ligand>
</feature>
<dbReference type="HAMAP" id="MF_00315">
    <property type="entry name" value="DXP_synth"/>
    <property type="match status" value="1"/>
</dbReference>
<dbReference type="GO" id="GO:0005829">
    <property type="term" value="C:cytosol"/>
    <property type="evidence" value="ECO:0007669"/>
    <property type="project" value="TreeGrafter"/>
</dbReference>
<dbReference type="AlphaFoldDB" id="A0A2N6PL95"/>
<sequence>MTFLENITSPADVRQLSTAECQVLTKEIRDCLITTVAQTGGHLGPNLGVVELTTAIHRVFESPRDTILFDVGHQSYVHKLLTGRYPEFSTLRQRGGISGYPSRAESEHDVIENSHASSSLSWADGIAKARQLTGEQDRHVVTVIGDGALTGGMAWEALNTIAADKSQPPRKLIIVVNDNGRSYAPTVGGFAEHLDSLRTSSQYEKFLSWGKERLQQSGPPGRAAYSAMHGMKKGLKDMMAPAETGMFDELGIKYVGPVDGHDLDSLERALAKAKDYDQGPVIVHALTQKGYGYAPAMADMDDQFHAVGVIDAETGRSQPSKSTSWTSVFGDEITRIARERKDIVAITAAMLIPVGLKRFAEEFPERVFDVGIAEQHAVASAAGLSYGGLHPVVCLYATFLNRAFDQLLMDVALHKQGVTFVLDRAGITGPDGASHHGIWDIAMLQVVPGLQLAAPRDATRLVEEFNEAVAIEDAPTVVRFSRGSVGNDIEALSRTEDGVDILAEPADGLDRDVLIVSVGALADRALALAEELRQRAIGATVIDPRWVLPVPDSVLTMGKDHALVAVVEDGVKIGGIGSQIRQDLRDEDSRTGVVELGVPDEFLPHGTREEILEYAGLSVPDMLDNTLHMLPPHLAERAHRTSRRAM</sequence>
<dbReference type="NCBIfam" id="TIGR00204">
    <property type="entry name" value="dxs"/>
    <property type="match status" value="1"/>
</dbReference>
<evidence type="ECO:0000259" key="11">
    <source>
        <dbReference type="SMART" id="SM00861"/>
    </source>
</evidence>
<dbReference type="EC" id="2.2.1.7" evidence="10"/>
<dbReference type="PANTHER" id="PTHR43322">
    <property type="entry name" value="1-D-DEOXYXYLULOSE 5-PHOSPHATE SYNTHASE-RELATED"/>
    <property type="match status" value="1"/>
</dbReference>
<reference evidence="12 13" key="1">
    <citation type="submission" date="2017-09" db="EMBL/GenBank/DDBJ databases">
        <title>Bacterial strain isolated from the female urinary microbiota.</title>
        <authorList>
            <person name="Thomas-White K."/>
            <person name="Kumar N."/>
            <person name="Forster S."/>
            <person name="Putonti C."/>
            <person name="Lawley T."/>
            <person name="Wolfe A.J."/>
        </authorList>
    </citation>
    <scope>NUCLEOTIDE SEQUENCE [LARGE SCALE GENOMIC DNA]</scope>
    <source>
        <strain evidence="12 13">UMB0680</strain>
    </source>
</reference>
<keyword evidence="7 10" id="KW-0784">Thiamine biosynthesis</keyword>
<feature type="binding site" evidence="10">
    <location>
        <position position="146"/>
    </location>
    <ligand>
        <name>Mg(2+)</name>
        <dbReference type="ChEBI" id="CHEBI:18420"/>
    </ligand>
</feature>
<comment type="similarity">
    <text evidence="2 10">Belongs to the transketolase family. DXPS subfamily.</text>
</comment>
<name>A0A2N6PL95_9MICO</name>
<feature type="binding site" evidence="10">
    <location>
        <begin position="114"/>
        <end position="116"/>
    </location>
    <ligand>
        <name>thiamine diphosphate</name>
        <dbReference type="ChEBI" id="CHEBI:58937"/>
    </ligand>
</feature>
<comment type="function">
    <text evidence="10">Catalyzes the acyloin condensation reaction between C atoms 2 and 3 of pyruvate and glyceraldehyde 3-phosphate to yield 1-deoxy-D-xylulose-5-phosphate (DXP).</text>
</comment>
<evidence type="ECO:0000313" key="13">
    <source>
        <dbReference type="Proteomes" id="UP000235703"/>
    </source>
</evidence>
<dbReference type="Pfam" id="PF13292">
    <property type="entry name" value="DXP_synthase_N"/>
    <property type="match status" value="1"/>
</dbReference>
<gene>
    <name evidence="10 12" type="primary">dxs</name>
    <name evidence="12" type="ORF">CJ198_02660</name>
</gene>
<protein>
    <recommendedName>
        <fullName evidence="10">1-deoxy-D-xylulose-5-phosphate synthase</fullName>
        <ecNumber evidence="10">2.2.1.7</ecNumber>
    </recommendedName>
    <alternativeName>
        <fullName evidence="10">1-deoxyxylulose-5-phosphate synthase</fullName>
        <shortName evidence="10">DXP synthase</shortName>
        <shortName evidence="10">DXPS</shortName>
    </alternativeName>
</protein>
<keyword evidence="8 10" id="KW-0786">Thiamine pyrophosphate</keyword>
<evidence type="ECO:0000256" key="9">
    <source>
        <dbReference type="ARBA" id="ARBA00023229"/>
    </source>
</evidence>
<comment type="catalytic activity">
    <reaction evidence="10">
        <text>D-glyceraldehyde 3-phosphate + pyruvate + H(+) = 1-deoxy-D-xylulose 5-phosphate + CO2</text>
        <dbReference type="Rhea" id="RHEA:12605"/>
        <dbReference type="ChEBI" id="CHEBI:15361"/>
        <dbReference type="ChEBI" id="CHEBI:15378"/>
        <dbReference type="ChEBI" id="CHEBI:16526"/>
        <dbReference type="ChEBI" id="CHEBI:57792"/>
        <dbReference type="ChEBI" id="CHEBI:59776"/>
        <dbReference type="EC" id="2.2.1.7"/>
    </reaction>
</comment>
<dbReference type="Proteomes" id="UP000235703">
    <property type="component" value="Unassembled WGS sequence"/>
</dbReference>